<dbReference type="Proteomes" id="UP000231019">
    <property type="component" value="Unassembled WGS sequence"/>
</dbReference>
<name>A0A2M7GB96_9BACT</name>
<protein>
    <submittedName>
        <fullName evidence="2">Uncharacterized protein</fullName>
    </submittedName>
</protein>
<evidence type="ECO:0000313" key="3">
    <source>
        <dbReference type="Proteomes" id="UP000231019"/>
    </source>
</evidence>
<feature type="compositionally biased region" description="Low complexity" evidence="1">
    <location>
        <begin position="25"/>
        <end position="42"/>
    </location>
</feature>
<comment type="caution">
    <text evidence="2">The sequence shown here is derived from an EMBL/GenBank/DDBJ whole genome shotgun (WGS) entry which is preliminary data.</text>
</comment>
<sequence length="117" mass="11482">MSSINRLNGNSGFDFSVKSGRTQKASAGASAAPSSGVQGASAKPSTAKNEDSLSISSVVGAAGGAATQVSLGGSASLPATVAVSALKGAAAQMTKEQRDAMTLSEMARQLVDEMFAA</sequence>
<evidence type="ECO:0000256" key="1">
    <source>
        <dbReference type="SAM" id="MobiDB-lite"/>
    </source>
</evidence>
<organism evidence="2 3">
    <name type="scientific">bacterium (Candidatus Blackallbacteria) CG17_big_fil_post_rev_8_21_14_2_50_48_46</name>
    <dbReference type="NCBI Taxonomy" id="2014261"/>
    <lineage>
        <taxon>Bacteria</taxon>
        <taxon>Candidatus Blackallbacteria</taxon>
    </lineage>
</organism>
<dbReference type="EMBL" id="PFFQ01000004">
    <property type="protein sequence ID" value="PIW19400.1"/>
    <property type="molecule type" value="Genomic_DNA"/>
</dbReference>
<feature type="region of interest" description="Disordered" evidence="1">
    <location>
        <begin position="24"/>
        <end position="52"/>
    </location>
</feature>
<dbReference type="AlphaFoldDB" id="A0A2M7GB96"/>
<accession>A0A2M7GB96</accession>
<gene>
    <name evidence="2" type="ORF">COW36_00755</name>
</gene>
<proteinExistence type="predicted"/>
<feature type="compositionally biased region" description="Polar residues" evidence="1">
    <location>
        <begin position="43"/>
        <end position="52"/>
    </location>
</feature>
<evidence type="ECO:0000313" key="2">
    <source>
        <dbReference type="EMBL" id="PIW19400.1"/>
    </source>
</evidence>
<reference evidence="2 3" key="1">
    <citation type="submission" date="2017-09" db="EMBL/GenBank/DDBJ databases">
        <title>Depth-based differentiation of microbial function through sediment-hosted aquifers and enrichment of novel symbionts in the deep terrestrial subsurface.</title>
        <authorList>
            <person name="Probst A.J."/>
            <person name="Ladd B."/>
            <person name="Jarett J.K."/>
            <person name="Geller-Mcgrath D.E."/>
            <person name="Sieber C.M."/>
            <person name="Emerson J.B."/>
            <person name="Anantharaman K."/>
            <person name="Thomas B.C."/>
            <person name="Malmstrom R."/>
            <person name="Stieglmeier M."/>
            <person name="Klingl A."/>
            <person name="Woyke T."/>
            <person name="Ryan C.M."/>
            <person name="Banfield J.F."/>
        </authorList>
    </citation>
    <scope>NUCLEOTIDE SEQUENCE [LARGE SCALE GENOMIC DNA]</scope>
    <source>
        <strain evidence="2">CG17_big_fil_post_rev_8_21_14_2_50_48_46</strain>
    </source>
</reference>